<gene>
    <name evidence="2" type="ORF">LTR24_007949</name>
</gene>
<proteinExistence type="predicted"/>
<evidence type="ECO:0000313" key="3">
    <source>
        <dbReference type="Proteomes" id="UP001345013"/>
    </source>
</evidence>
<feature type="region of interest" description="Disordered" evidence="1">
    <location>
        <begin position="1"/>
        <end position="36"/>
    </location>
</feature>
<evidence type="ECO:0000256" key="1">
    <source>
        <dbReference type="SAM" id="MobiDB-lite"/>
    </source>
</evidence>
<name>A0ABR0K2I0_9EURO</name>
<accession>A0ABR0K2I0</accession>
<keyword evidence="3" id="KW-1185">Reference proteome</keyword>
<dbReference type="EMBL" id="JAVRRG010000127">
    <property type="protein sequence ID" value="KAK5082574.1"/>
    <property type="molecule type" value="Genomic_DNA"/>
</dbReference>
<dbReference type="Proteomes" id="UP001345013">
    <property type="component" value="Unassembled WGS sequence"/>
</dbReference>
<protein>
    <submittedName>
        <fullName evidence="2">Uncharacterized protein</fullName>
    </submittedName>
</protein>
<evidence type="ECO:0000313" key="2">
    <source>
        <dbReference type="EMBL" id="KAK5082574.1"/>
    </source>
</evidence>
<organism evidence="2 3">
    <name type="scientific">Lithohypha guttulata</name>
    <dbReference type="NCBI Taxonomy" id="1690604"/>
    <lineage>
        <taxon>Eukaryota</taxon>
        <taxon>Fungi</taxon>
        <taxon>Dikarya</taxon>
        <taxon>Ascomycota</taxon>
        <taxon>Pezizomycotina</taxon>
        <taxon>Eurotiomycetes</taxon>
        <taxon>Chaetothyriomycetidae</taxon>
        <taxon>Chaetothyriales</taxon>
        <taxon>Trichomeriaceae</taxon>
        <taxon>Lithohypha</taxon>
    </lineage>
</organism>
<reference evidence="2 3" key="1">
    <citation type="submission" date="2023-08" db="EMBL/GenBank/DDBJ databases">
        <title>Black Yeasts Isolated from many extreme environments.</title>
        <authorList>
            <person name="Coleine C."/>
            <person name="Stajich J.E."/>
            <person name="Selbmann L."/>
        </authorList>
    </citation>
    <scope>NUCLEOTIDE SEQUENCE [LARGE SCALE GENOMIC DNA]</scope>
    <source>
        <strain evidence="2 3">CCFEE 5885</strain>
    </source>
</reference>
<sequence length="87" mass="9720">MNPKVANGTMANNAAIDSRRNEHLPQASNVLDDSGYDTERILSPEMEAILSRIRHEYRNTAQLEVHPARLKDGRPALPLTVFATVPR</sequence>
<comment type="caution">
    <text evidence="2">The sequence shown here is derived from an EMBL/GenBank/DDBJ whole genome shotgun (WGS) entry which is preliminary data.</text>
</comment>